<sequence>MNDSKTEFIQFRSAKQLCKCVTQTLSVNNCEISKVNVIKYLGAYLGKNLTMKSQIQSKCRSAMANHRRIASIIKYLTIDACKQIVPGLIISHLDYCNSLVYGLPNCEIKKLQRIQNMAVKLVLSKNMLKLRTSKAFLGLAGSCHLGRGDNSLGLVPGESSLYPRHTANLLAIVPFRLSALVFGMIFQVIVNPHQHYRF</sequence>
<proteinExistence type="predicted"/>
<gene>
    <name evidence="2" type="ORF">HOLleu_34216</name>
</gene>
<name>A0A9Q1BH66_HOLLE</name>
<organism evidence="2 3">
    <name type="scientific">Holothuria leucospilota</name>
    <name type="common">Black long sea cucumber</name>
    <name type="synonym">Mertensiothuria leucospilota</name>
    <dbReference type="NCBI Taxonomy" id="206669"/>
    <lineage>
        <taxon>Eukaryota</taxon>
        <taxon>Metazoa</taxon>
        <taxon>Echinodermata</taxon>
        <taxon>Eleutherozoa</taxon>
        <taxon>Echinozoa</taxon>
        <taxon>Holothuroidea</taxon>
        <taxon>Aspidochirotacea</taxon>
        <taxon>Aspidochirotida</taxon>
        <taxon>Holothuriidae</taxon>
        <taxon>Holothuria</taxon>
    </lineage>
</organism>
<evidence type="ECO:0000313" key="3">
    <source>
        <dbReference type="Proteomes" id="UP001152320"/>
    </source>
</evidence>
<keyword evidence="3" id="KW-1185">Reference proteome</keyword>
<dbReference type="OrthoDB" id="6155763at2759"/>
<evidence type="ECO:0000256" key="1">
    <source>
        <dbReference type="SAM" id="Phobius"/>
    </source>
</evidence>
<dbReference type="EMBL" id="JAIZAY010000017">
    <property type="protein sequence ID" value="KAJ8026390.1"/>
    <property type="molecule type" value="Genomic_DNA"/>
</dbReference>
<reference evidence="2" key="1">
    <citation type="submission" date="2021-10" db="EMBL/GenBank/DDBJ databases">
        <title>Tropical sea cucumber genome reveals ecological adaptation and Cuvierian tubules defense mechanism.</title>
        <authorList>
            <person name="Chen T."/>
        </authorList>
    </citation>
    <scope>NUCLEOTIDE SEQUENCE</scope>
    <source>
        <strain evidence="2">Nanhai2018</strain>
        <tissue evidence="2">Muscle</tissue>
    </source>
</reference>
<keyword evidence="1" id="KW-0472">Membrane</keyword>
<accession>A0A9Q1BH66</accession>
<keyword evidence="1" id="KW-1133">Transmembrane helix</keyword>
<feature type="transmembrane region" description="Helical" evidence="1">
    <location>
        <begin position="169"/>
        <end position="190"/>
    </location>
</feature>
<evidence type="ECO:0000313" key="2">
    <source>
        <dbReference type="EMBL" id="KAJ8026390.1"/>
    </source>
</evidence>
<dbReference type="Proteomes" id="UP001152320">
    <property type="component" value="Chromosome 17"/>
</dbReference>
<keyword evidence="1" id="KW-0812">Transmembrane</keyword>
<dbReference type="AlphaFoldDB" id="A0A9Q1BH66"/>
<comment type="caution">
    <text evidence="2">The sequence shown here is derived from an EMBL/GenBank/DDBJ whole genome shotgun (WGS) entry which is preliminary data.</text>
</comment>
<protein>
    <submittedName>
        <fullName evidence="2">Uncharacterized protein</fullName>
    </submittedName>
</protein>